<evidence type="ECO:0000313" key="1">
    <source>
        <dbReference type="EMBL" id="OUQ29189.1"/>
    </source>
</evidence>
<comment type="caution">
    <text evidence="1">The sequence shown here is derived from an EMBL/GenBank/DDBJ whole genome shotgun (WGS) entry which is preliminary data.</text>
</comment>
<evidence type="ECO:0000313" key="2">
    <source>
        <dbReference type="Proteomes" id="UP000195305"/>
    </source>
</evidence>
<organism evidence="1 2">
    <name type="scientific">Massilimicrobiota timonensis</name>
    <dbReference type="NCBI Taxonomy" id="1776392"/>
    <lineage>
        <taxon>Bacteria</taxon>
        <taxon>Bacillati</taxon>
        <taxon>Bacillota</taxon>
        <taxon>Erysipelotrichia</taxon>
        <taxon>Erysipelotrichales</taxon>
        <taxon>Erysipelotrichaceae</taxon>
        <taxon>Massilimicrobiota</taxon>
    </lineage>
</organism>
<sequence>MNEKYLKVLNKLRPIDDTFMRMIFRDHQCVELLMKIIFGEQFSLKRFETQEDHKQVVHRSVELDIVVYTYEGAVIGIEVEKSKDNASPIRARYHASILDCDLSYPKEGWKEFPEMYVVFICEEDVLKTNELINHIQRYMINGVVFQDKLHIIYLNASMQDETALGKLMHDMLCNDPDDMYYEVLRKRVSYFKRQEGGKRTMCEALEELITEAKNEGRKEGEDIGEKHGRIASVIDILKNKFPDMDLQWVWKCNETQIRRIQSNILTNINYDDFYKLIHS</sequence>
<protein>
    <recommendedName>
        <fullName evidence="3">Rpn family recombination-promoting nuclease/putative transposase</fullName>
    </recommendedName>
</protein>
<name>A0A1Y4SH27_9FIRM</name>
<dbReference type="EMBL" id="NFLJ01000095">
    <property type="protein sequence ID" value="OUQ29189.1"/>
    <property type="molecule type" value="Genomic_DNA"/>
</dbReference>
<gene>
    <name evidence="1" type="ORF">B5E75_14300</name>
</gene>
<keyword evidence="2" id="KW-1185">Reference proteome</keyword>
<dbReference type="RefSeq" id="WP_087360622.1">
    <property type="nucleotide sequence ID" value="NZ_NFLJ01000095.1"/>
</dbReference>
<dbReference type="AlphaFoldDB" id="A0A1Y4SH27"/>
<dbReference type="Pfam" id="PF12784">
    <property type="entry name" value="PDDEXK_2"/>
    <property type="match status" value="1"/>
</dbReference>
<evidence type="ECO:0008006" key="3">
    <source>
        <dbReference type="Google" id="ProtNLM"/>
    </source>
</evidence>
<dbReference type="Proteomes" id="UP000195305">
    <property type="component" value="Unassembled WGS sequence"/>
</dbReference>
<accession>A0A1Y4SH27</accession>
<reference evidence="1 2" key="1">
    <citation type="journal article" date="2018" name="BMC Genomics">
        <title>Whole genome sequencing and function prediction of 133 gut anaerobes isolated from chicken caecum in pure cultures.</title>
        <authorList>
            <person name="Medvecky M."/>
            <person name="Cejkova D."/>
            <person name="Polansky O."/>
            <person name="Karasova D."/>
            <person name="Kubasova T."/>
            <person name="Cizek A."/>
            <person name="Rychlik I."/>
        </authorList>
    </citation>
    <scope>NUCLEOTIDE SEQUENCE [LARGE SCALE GENOMIC DNA]</scope>
    <source>
        <strain evidence="1 2">An13</strain>
    </source>
</reference>
<proteinExistence type="predicted"/>